<reference evidence="2" key="1">
    <citation type="submission" date="2019-11" db="EMBL/GenBank/DDBJ databases">
        <title>Bipolaris sorokiniana Genome sequencing.</title>
        <authorList>
            <person name="Wang H."/>
        </authorList>
    </citation>
    <scope>NUCLEOTIDE SEQUENCE</scope>
</reference>
<evidence type="ECO:0000313" key="3">
    <source>
        <dbReference type="Proteomes" id="UP000624244"/>
    </source>
</evidence>
<feature type="region of interest" description="Disordered" evidence="1">
    <location>
        <begin position="1"/>
        <end position="44"/>
    </location>
</feature>
<evidence type="ECO:0000313" key="2">
    <source>
        <dbReference type="EMBL" id="KAF5853324.1"/>
    </source>
</evidence>
<accession>A0A8H5ZS94</accession>
<dbReference type="EMBL" id="WNKQ01000002">
    <property type="protein sequence ID" value="KAF5853324.1"/>
    <property type="molecule type" value="Genomic_DNA"/>
</dbReference>
<comment type="caution">
    <text evidence="2">The sequence shown here is derived from an EMBL/GenBank/DDBJ whole genome shotgun (WGS) entry which is preliminary data.</text>
</comment>
<feature type="region of interest" description="Disordered" evidence="1">
    <location>
        <begin position="194"/>
        <end position="226"/>
    </location>
</feature>
<protein>
    <submittedName>
        <fullName evidence="2">Uncharacterized protein</fullName>
    </submittedName>
</protein>
<sequence length="441" mass="49808">MSDNSEPPRTAGEANKQTTTTMLSSNITEPFPQPTRHRKSRAITPRSVPGATQSLLQFEARLSVITSASAAKGLINTMRIIMQQGNRRRHLVEPRRQKVRDLITGMENVEMQKLYEEFARVHNERENRSTFRLPLLDRAHEDRDDALKQDTTDTRERLDLEAAHSLTEEMSNDGLEDGEMAEVAEDTWNTIAQASSSPDTITSRVATKGTSPLPAPSSPLDSSSTPEPIYTMYDKEDYDACTVVPIQNPKDFPLRRIQKVQADYYPSTLMTAMWVHRNQSNEITQVTGDLDKGPVNHIIIHDLRIINSLGLNEPPFDTITLQSPSRVDETYDIRILPGQKPEDLDSWVVGELVSARHAYLYWLDGRQCSDPKGLPTAAEARAIAKKTGRRALDVKMEIDAYWKMECGTGGRKVREKRVVHLSEDPEYPEGAEVRHFGSQWM</sequence>
<evidence type="ECO:0000256" key="1">
    <source>
        <dbReference type="SAM" id="MobiDB-lite"/>
    </source>
</evidence>
<dbReference type="Proteomes" id="UP000624244">
    <property type="component" value="Unassembled WGS sequence"/>
</dbReference>
<name>A0A8H5ZS94_COCSA</name>
<organism evidence="2 3">
    <name type="scientific">Cochliobolus sativus</name>
    <name type="common">Common root rot and spot blotch fungus</name>
    <name type="synonym">Bipolaris sorokiniana</name>
    <dbReference type="NCBI Taxonomy" id="45130"/>
    <lineage>
        <taxon>Eukaryota</taxon>
        <taxon>Fungi</taxon>
        <taxon>Dikarya</taxon>
        <taxon>Ascomycota</taxon>
        <taxon>Pezizomycotina</taxon>
        <taxon>Dothideomycetes</taxon>
        <taxon>Pleosporomycetidae</taxon>
        <taxon>Pleosporales</taxon>
        <taxon>Pleosporineae</taxon>
        <taxon>Pleosporaceae</taxon>
        <taxon>Bipolaris</taxon>
    </lineage>
</organism>
<dbReference type="AlphaFoldDB" id="A0A8H5ZS94"/>
<feature type="compositionally biased region" description="Polar residues" evidence="1">
    <location>
        <begin position="194"/>
        <end position="209"/>
    </location>
</feature>
<gene>
    <name evidence="2" type="ORF">GGP41_001872</name>
</gene>
<proteinExistence type="predicted"/>
<feature type="compositionally biased region" description="Polar residues" evidence="1">
    <location>
        <begin position="15"/>
        <end position="28"/>
    </location>
</feature>